<proteinExistence type="predicted"/>
<evidence type="ECO:0000313" key="2">
    <source>
        <dbReference type="Proteomes" id="UP000663859"/>
    </source>
</evidence>
<gene>
    <name evidence="1" type="ORF">MPNT_510005</name>
</gene>
<protein>
    <submittedName>
        <fullName evidence="1">Uncharacterized protein</fullName>
    </submittedName>
</protein>
<reference evidence="1" key="1">
    <citation type="submission" date="2021-02" db="EMBL/GenBank/DDBJ databases">
        <authorList>
            <person name="Cremers G."/>
            <person name="Picone N."/>
        </authorList>
    </citation>
    <scope>NUCLEOTIDE SEQUENCE</scope>
    <source>
        <strain evidence="1">PQ17</strain>
    </source>
</reference>
<sequence length="58" mass="6648">MGSRNDPNSPLEELASLCARLESKKGKAFSKESIRVAATRTRFAIRLVERLFFRKNCF</sequence>
<comment type="caution">
    <text evidence="1">The sequence shown here is derived from an EMBL/GenBank/DDBJ whole genome shotgun (WGS) entry which is preliminary data.</text>
</comment>
<dbReference type="Proteomes" id="UP000663859">
    <property type="component" value="Unassembled WGS sequence"/>
</dbReference>
<accession>A0A8J2BKM5</accession>
<organism evidence="1 2">
    <name type="scientific">Candidatus Methylacidithermus pantelleriae</name>
    <dbReference type="NCBI Taxonomy" id="2744239"/>
    <lineage>
        <taxon>Bacteria</taxon>
        <taxon>Pseudomonadati</taxon>
        <taxon>Verrucomicrobiota</taxon>
        <taxon>Methylacidiphilae</taxon>
        <taxon>Methylacidiphilales</taxon>
        <taxon>Methylacidiphilaceae</taxon>
        <taxon>Candidatus Methylacidithermus</taxon>
    </lineage>
</organism>
<dbReference type="AlphaFoldDB" id="A0A8J2BKM5"/>
<dbReference type="EMBL" id="CAJNOB010000047">
    <property type="protein sequence ID" value="CAF0703147.1"/>
    <property type="molecule type" value="Genomic_DNA"/>
</dbReference>
<name>A0A8J2BKM5_9BACT</name>
<keyword evidence="2" id="KW-1185">Reference proteome</keyword>
<evidence type="ECO:0000313" key="1">
    <source>
        <dbReference type="EMBL" id="CAF0703147.1"/>
    </source>
</evidence>